<gene>
    <name evidence="2" type="ORF">N800_03665</name>
</gene>
<dbReference type="Pfam" id="PF08241">
    <property type="entry name" value="Methyltransf_11"/>
    <property type="match status" value="1"/>
</dbReference>
<dbReference type="InterPro" id="IPR029063">
    <property type="entry name" value="SAM-dependent_MTases_sf"/>
</dbReference>
<protein>
    <recommendedName>
        <fullName evidence="1">Methyltransferase type 11 domain-containing protein</fullName>
    </recommendedName>
</protein>
<reference evidence="2 3" key="1">
    <citation type="submission" date="2013-08" db="EMBL/GenBank/DDBJ databases">
        <title>Genome sequencing of Lysobacter.</title>
        <authorList>
            <person name="Zhang S."/>
            <person name="Wang G."/>
        </authorList>
    </citation>
    <scope>NUCLEOTIDE SEQUENCE [LARGE SCALE GENOMIC DNA]</scope>
    <source>
        <strain evidence="2 3">GH1-9</strain>
    </source>
</reference>
<dbReference type="eggNOG" id="COG2226">
    <property type="taxonomic scope" value="Bacteria"/>
</dbReference>
<dbReference type="SUPFAM" id="SSF53335">
    <property type="entry name" value="S-adenosyl-L-methionine-dependent methyltransferases"/>
    <property type="match status" value="1"/>
</dbReference>
<accession>A0A0A0EUI5</accession>
<organism evidence="2 3">
    <name type="scientific">Lysobacter daejeonensis GH1-9</name>
    <dbReference type="NCBI Taxonomy" id="1385517"/>
    <lineage>
        <taxon>Bacteria</taxon>
        <taxon>Pseudomonadati</taxon>
        <taxon>Pseudomonadota</taxon>
        <taxon>Gammaproteobacteria</taxon>
        <taxon>Lysobacterales</taxon>
        <taxon>Lysobacteraceae</taxon>
        <taxon>Aerolutibacter</taxon>
    </lineage>
</organism>
<name>A0A0A0EUI5_9GAMM</name>
<evidence type="ECO:0000313" key="3">
    <source>
        <dbReference type="Proteomes" id="UP000029998"/>
    </source>
</evidence>
<dbReference type="OrthoDB" id="9808140at2"/>
<evidence type="ECO:0000259" key="1">
    <source>
        <dbReference type="Pfam" id="PF08241"/>
    </source>
</evidence>
<dbReference type="InterPro" id="IPR013216">
    <property type="entry name" value="Methyltransf_11"/>
</dbReference>
<evidence type="ECO:0000313" key="2">
    <source>
        <dbReference type="EMBL" id="KGM53860.1"/>
    </source>
</evidence>
<sequence>MGAEEGLSVMHEFARRIIKPGKATLARSALRWVVRRYFQLRWAFAPTYRSPTDEELAQIERDLVANGIHCQDFAVDAAEFRRFKETAGFQHVYHGGKVGGVFNEKNLEHFVAWKLIGLERLQAAPYLDIAACASPWARLLRERGIEAFAIDLELPEPQAHLTYYRQEDATRTSFEDASIGGASLQCAYEMFVGNHDIALVHELSRIMKPGGRVVISPLYTHTHPCYYQTPDYFGRSLGDTGATGYIRRDCWGVAASRKYSVDTLQRRVWDTAIAVGLTPSLLVLRNKKEIGSDIYLHFILLLDKPDHAIH</sequence>
<dbReference type="GO" id="GO:0008757">
    <property type="term" value="F:S-adenosylmethionine-dependent methyltransferase activity"/>
    <property type="evidence" value="ECO:0007669"/>
    <property type="project" value="InterPro"/>
</dbReference>
<proteinExistence type="predicted"/>
<feature type="domain" description="Methyltransferase type 11" evidence="1">
    <location>
        <begin position="127"/>
        <end position="215"/>
    </location>
</feature>
<comment type="caution">
    <text evidence="2">The sequence shown here is derived from an EMBL/GenBank/DDBJ whole genome shotgun (WGS) entry which is preliminary data.</text>
</comment>
<dbReference type="Proteomes" id="UP000029998">
    <property type="component" value="Unassembled WGS sequence"/>
</dbReference>
<dbReference type="EMBL" id="AVPU01000020">
    <property type="protein sequence ID" value="KGM53860.1"/>
    <property type="molecule type" value="Genomic_DNA"/>
</dbReference>
<dbReference type="AlphaFoldDB" id="A0A0A0EUI5"/>
<keyword evidence="3" id="KW-1185">Reference proteome</keyword>
<dbReference type="Gene3D" id="3.40.50.150">
    <property type="entry name" value="Vaccinia Virus protein VP39"/>
    <property type="match status" value="1"/>
</dbReference>